<dbReference type="CDD" id="cd00077">
    <property type="entry name" value="HDc"/>
    <property type="match status" value="1"/>
</dbReference>
<evidence type="ECO:0000313" key="4">
    <source>
        <dbReference type="EMBL" id="MFC1405564.1"/>
    </source>
</evidence>
<feature type="region of interest" description="Disordered" evidence="1">
    <location>
        <begin position="522"/>
        <end position="547"/>
    </location>
</feature>
<evidence type="ECO:0000259" key="2">
    <source>
        <dbReference type="PROSITE" id="PS50043"/>
    </source>
</evidence>
<gene>
    <name evidence="4" type="ORF">ACEZDJ_30180</name>
</gene>
<dbReference type="InterPro" id="IPR000792">
    <property type="entry name" value="Tscrpt_reg_LuxR_C"/>
</dbReference>
<dbReference type="PRINTS" id="PR00038">
    <property type="entry name" value="HTHLUXR"/>
</dbReference>
<name>A0ABV6UVR1_9ACTN</name>
<feature type="domain" description="HTH luxR-type" evidence="2">
    <location>
        <begin position="456"/>
        <end position="521"/>
    </location>
</feature>
<dbReference type="InterPro" id="IPR052020">
    <property type="entry name" value="Cyclic_di-GMP/3'3'-cGAMP_PDE"/>
</dbReference>
<dbReference type="CDD" id="cd06170">
    <property type="entry name" value="LuxR_C_like"/>
    <property type="match status" value="1"/>
</dbReference>
<evidence type="ECO:0000313" key="5">
    <source>
        <dbReference type="Proteomes" id="UP001592528"/>
    </source>
</evidence>
<dbReference type="SUPFAM" id="SSF109604">
    <property type="entry name" value="HD-domain/PDEase-like"/>
    <property type="match status" value="2"/>
</dbReference>
<dbReference type="Proteomes" id="UP001592528">
    <property type="component" value="Unassembled WGS sequence"/>
</dbReference>
<feature type="compositionally biased region" description="Basic and acidic residues" evidence="1">
    <location>
        <begin position="534"/>
        <end position="547"/>
    </location>
</feature>
<dbReference type="SMART" id="SM00421">
    <property type="entry name" value="HTH_LUXR"/>
    <property type="match status" value="1"/>
</dbReference>
<comment type="caution">
    <text evidence="4">The sequence shown here is derived from an EMBL/GenBank/DDBJ whole genome shotgun (WGS) entry which is preliminary data.</text>
</comment>
<dbReference type="Gene3D" id="1.10.10.10">
    <property type="entry name" value="Winged helix-like DNA-binding domain superfamily/Winged helix DNA-binding domain"/>
    <property type="match status" value="1"/>
</dbReference>
<keyword evidence="5" id="KW-1185">Reference proteome</keyword>
<protein>
    <submittedName>
        <fullName evidence="4">HD domain-containing phosphohydrolase</fullName>
    </submittedName>
</protein>
<dbReference type="RefSeq" id="WP_232242660.1">
    <property type="nucleotide sequence ID" value="NZ_JBHEZZ010000022.1"/>
</dbReference>
<dbReference type="InterPro" id="IPR037522">
    <property type="entry name" value="HD_GYP_dom"/>
</dbReference>
<dbReference type="Pfam" id="PF00196">
    <property type="entry name" value="GerE"/>
    <property type="match status" value="1"/>
</dbReference>
<dbReference type="SMART" id="SM00471">
    <property type="entry name" value="HDc"/>
    <property type="match status" value="1"/>
</dbReference>
<dbReference type="PROSITE" id="PS50043">
    <property type="entry name" value="HTH_LUXR_2"/>
    <property type="match status" value="1"/>
</dbReference>
<evidence type="ECO:0000259" key="3">
    <source>
        <dbReference type="PROSITE" id="PS51832"/>
    </source>
</evidence>
<dbReference type="Gene3D" id="1.10.3210.10">
    <property type="entry name" value="Hypothetical protein af1432"/>
    <property type="match status" value="2"/>
</dbReference>
<dbReference type="SUPFAM" id="SSF46894">
    <property type="entry name" value="C-terminal effector domain of the bipartite response regulators"/>
    <property type="match status" value="1"/>
</dbReference>
<dbReference type="PROSITE" id="PS51832">
    <property type="entry name" value="HD_GYP"/>
    <property type="match status" value="2"/>
</dbReference>
<sequence>MAEPSAFSRVRLAELLAVLSLGADLGMGQPMEHVLRQCLVALRLAGELGLDEEDREVVYYGSLVSWVGCHVDAYEQAKWFGDDTVLKADFRRTDFSGPVAEARFMLRHLGGGGPTLGPTFTSAAERARLGLAFLRVGRRDAAAILSNHWQAADALAAQLGLTPGVRACVEQTFERWDGRGAPKGARGEQILLTARLVNLADVVVAYHRSAGTQAAVAVARERRGTQFDPAVVDAFTACAEELMADLDGGWDQVQRAAPAPGTPLTEAELDAALLAVADFVDVKSPWTIGHSRGVAELAQAAAWIVGLPDPARDTLRRAALVHDLGRLGVPNSVWDKPGPLSLAETERVRLHPYLTERMLACSPALAPIAAVAVQHHERLDGSGYPRGLSGAALTPEGRLLAAADLYQAHTEERAYRRAGTPEEAAALLRAEVRAGRIDAGAAEAVLGAAGHRRPRRGTWPAGLTTREVEVLRLLARGLSTRRVAEVLHISPRTAGHHIEHIYAKTGATNRALAGLFAARHGLGPSTDPATEPGSARDDGLGAGARDD</sequence>
<dbReference type="InterPro" id="IPR036388">
    <property type="entry name" value="WH-like_DNA-bd_sf"/>
</dbReference>
<evidence type="ECO:0000256" key="1">
    <source>
        <dbReference type="SAM" id="MobiDB-lite"/>
    </source>
</evidence>
<dbReference type="PANTHER" id="PTHR45228">
    <property type="entry name" value="CYCLIC DI-GMP PHOSPHODIESTERASE TM_0186-RELATED"/>
    <property type="match status" value="1"/>
</dbReference>
<dbReference type="InterPro" id="IPR016032">
    <property type="entry name" value="Sig_transdc_resp-reg_C-effctor"/>
</dbReference>
<accession>A0ABV6UVR1</accession>
<organism evidence="4 5">
    <name type="scientific">Streptacidiphilus cavernicola</name>
    <dbReference type="NCBI Taxonomy" id="3342716"/>
    <lineage>
        <taxon>Bacteria</taxon>
        <taxon>Bacillati</taxon>
        <taxon>Actinomycetota</taxon>
        <taxon>Actinomycetes</taxon>
        <taxon>Kitasatosporales</taxon>
        <taxon>Streptomycetaceae</taxon>
        <taxon>Streptacidiphilus</taxon>
    </lineage>
</organism>
<feature type="domain" description="HD-GYP" evidence="3">
    <location>
        <begin position="265"/>
        <end position="461"/>
    </location>
</feature>
<proteinExistence type="predicted"/>
<reference evidence="4 5" key="1">
    <citation type="submission" date="2024-09" db="EMBL/GenBank/DDBJ databases">
        <authorList>
            <person name="Lee S.D."/>
        </authorList>
    </citation>
    <scope>NUCLEOTIDE SEQUENCE [LARGE SCALE GENOMIC DNA]</scope>
    <source>
        <strain evidence="4 5">N1-5</strain>
    </source>
</reference>
<dbReference type="EMBL" id="JBHEZZ010000022">
    <property type="protein sequence ID" value="MFC1405564.1"/>
    <property type="molecule type" value="Genomic_DNA"/>
</dbReference>
<dbReference type="Pfam" id="PF13487">
    <property type="entry name" value="HD_5"/>
    <property type="match status" value="2"/>
</dbReference>
<dbReference type="InterPro" id="IPR003607">
    <property type="entry name" value="HD/PDEase_dom"/>
</dbReference>
<feature type="domain" description="HD-GYP" evidence="3">
    <location>
        <begin position="31"/>
        <end position="251"/>
    </location>
</feature>